<keyword evidence="6" id="KW-0966">Cell projection</keyword>
<comment type="similarity">
    <text evidence="2 4">Belongs to the FliE family.</text>
</comment>
<dbReference type="RefSeq" id="WP_216479637.1">
    <property type="nucleotide sequence ID" value="NZ_JAHLQJ010000012.1"/>
</dbReference>
<keyword evidence="6" id="KW-0969">Cilium</keyword>
<evidence type="ECO:0000313" key="6">
    <source>
        <dbReference type="EMBL" id="MBU5673084.1"/>
    </source>
</evidence>
<evidence type="ECO:0000313" key="7">
    <source>
        <dbReference type="Proteomes" id="UP000743001"/>
    </source>
</evidence>
<organism evidence="6 7">
    <name type="scientific">Paenibacillus brevis</name>
    <dbReference type="NCBI Taxonomy" id="2841508"/>
    <lineage>
        <taxon>Bacteria</taxon>
        <taxon>Bacillati</taxon>
        <taxon>Bacillota</taxon>
        <taxon>Bacilli</taxon>
        <taxon>Bacillales</taxon>
        <taxon>Paenibacillaceae</taxon>
        <taxon>Paenibacillus</taxon>
    </lineage>
</organism>
<evidence type="ECO:0000256" key="1">
    <source>
        <dbReference type="ARBA" id="ARBA00004117"/>
    </source>
</evidence>
<gene>
    <name evidence="4 6" type="primary">fliE</name>
    <name evidence="6" type="ORF">KQJ23_14700</name>
</gene>
<sequence length="104" mass="11249">MIQSIDFNALNSVSSVGNTSGKTAVSQTPAESMKNFGAYLSDALDSVAAQESNVQVMNNKFLLGQVSADEVMIASEQAMLSLQLTTQVRNKVIEAYQEIMRTQI</sequence>
<dbReference type="PANTHER" id="PTHR34653">
    <property type="match status" value="1"/>
</dbReference>
<proteinExistence type="inferred from homology"/>
<dbReference type="PANTHER" id="PTHR34653:SF1">
    <property type="entry name" value="FLAGELLAR HOOK-BASAL BODY COMPLEX PROTEIN FLIE"/>
    <property type="match status" value="1"/>
</dbReference>
<comment type="caution">
    <text evidence="6">The sequence shown here is derived from an EMBL/GenBank/DDBJ whole genome shotgun (WGS) entry which is preliminary data.</text>
</comment>
<name>A0ABS6FSY1_9BACL</name>
<evidence type="ECO:0000256" key="5">
    <source>
        <dbReference type="NCBIfam" id="TIGR00205"/>
    </source>
</evidence>
<dbReference type="Proteomes" id="UP000743001">
    <property type="component" value="Unassembled WGS sequence"/>
</dbReference>
<dbReference type="InterPro" id="IPR001624">
    <property type="entry name" value="FliE"/>
</dbReference>
<evidence type="ECO:0000256" key="2">
    <source>
        <dbReference type="ARBA" id="ARBA00009272"/>
    </source>
</evidence>
<evidence type="ECO:0000256" key="4">
    <source>
        <dbReference type="HAMAP-Rule" id="MF_00724"/>
    </source>
</evidence>
<keyword evidence="6" id="KW-0282">Flagellum</keyword>
<dbReference type="HAMAP" id="MF_00724">
    <property type="entry name" value="FliE"/>
    <property type="match status" value="1"/>
</dbReference>
<dbReference type="Pfam" id="PF02049">
    <property type="entry name" value="FliE"/>
    <property type="match status" value="1"/>
</dbReference>
<evidence type="ECO:0000256" key="3">
    <source>
        <dbReference type="ARBA" id="ARBA00023143"/>
    </source>
</evidence>
<dbReference type="NCBIfam" id="TIGR00205">
    <property type="entry name" value="fliE"/>
    <property type="match status" value="1"/>
</dbReference>
<comment type="subcellular location">
    <subcellularLocation>
        <location evidence="1 4">Bacterial flagellum basal body</location>
    </subcellularLocation>
</comment>
<keyword evidence="7" id="KW-1185">Reference proteome</keyword>
<reference evidence="6 7" key="1">
    <citation type="submission" date="2021-06" db="EMBL/GenBank/DDBJ databases">
        <authorList>
            <person name="Sun Q."/>
            <person name="Li D."/>
        </authorList>
    </citation>
    <scope>NUCLEOTIDE SEQUENCE [LARGE SCALE GENOMIC DNA]</scope>
    <source>
        <strain evidence="6 7">MSJ-6</strain>
    </source>
</reference>
<protein>
    <recommendedName>
        <fullName evidence="4 5">Flagellar hook-basal body complex protein FliE</fullName>
    </recommendedName>
</protein>
<dbReference type="EMBL" id="JAHLQJ010000012">
    <property type="protein sequence ID" value="MBU5673084.1"/>
    <property type="molecule type" value="Genomic_DNA"/>
</dbReference>
<accession>A0ABS6FSY1</accession>
<keyword evidence="3 4" id="KW-0975">Bacterial flagellum</keyword>